<dbReference type="PANTHER" id="PTHR46289:SF16">
    <property type="entry name" value="52 KDA REPRESSOR OF THE INHIBITOR OF THE PROTEIN KINASE"/>
    <property type="match status" value="1"/>
</dbReference>
<name>A0A6S7HXJ6_PARCT</name>
<comment type="caution">
    <text evidence="1">The sequence shown here is derived from an EMBL/GenBank/DDBJ whole genome shotgun (WGS) entry which is preliminary data.</text>
</comment>
<dbReference type="OrthoDB" id="5953903at2759"/>
<reference evidence="1" key="1">
    <citation type="submission" date="2020-04" db="EMBL/GenBank/DDBJ databases">
        <authorList>
            <person name="Alioto T."/>
            <person name="Alioto T."/>
            <person name="Gomez Garrido J."/>
        </authorList>
    </citation>
    <scope>NUCLEOTIDE SEQUENCE</scope>
    <source>
        <strain evidence="1">A484AB</strain>
    </source>
</reference>
<keyword evidence="2" id="KW-1185">Reference proteome</keyword>
<gene>
    <name evidence="1" type="ORF">PACLA_8A007406</name>
</gene>
<dbReference type="PANTHER" id="PTHR46289">
    <property type="entry name" value="52 KDA REPRESSOR OF THE INHIBITOR OF THE PROTEIN KINASE-LIKE PROTEIN-RELATED"/>
    <property type="match status" value="1"/>
</dbReference>
<evidence type="ECO:0000313" key="2">
    <source>
        <dbReference type="Proteomes" id="UP001152795"/>
    </source>
</evidence>
<organism evidence="1 2">
    <name type="scientific">Paramuricea clavata</name>
    <name type="common">Red gorgonian</name>
    <name type="synonym">Violescent sea-whip</name>
    <dbReference type="NCBI Taxonomy" id="317549"/>
    <lineage>
        <taxon>Eukaryota</taxon>
        <taxon>Metazoa</taxon>
        <taxon>Cnidaria</taxon>
        <taxon>Anthozoa</taxon>
        <taxon>Octocorallia</taxon>
        <taxon>Malacalcyonacea</taxon>
        <taxon>Plexauridae</taxon>
        <taxon>Paramuricea</taxon>
    </lineage>
</organism>
<protein>
    <submittedName>
        <fullName evidence="1">Uncharacterized protein</fullName>
    </submittedName>
</protein>
<dbReference type="AlphaFoldDB" id="A0A6S7HXJ6"/>
<accession>A0A6S7HXJ6</accession>
<dbReference type="InterPro" id="IPR052958">
    <property type="entry name" value="IFN-induced_PKR_regulator"/>
</dbReference>
<dbReference type="EMBL" id="CACRXK020003516">
    <property type="protein sequence ID" value="CAB3999102.1"/>
    <property type="molecule type" value="Genomic_DNA"/>
</dbReference>
<evidence type="ECO:0000313" key="1">
    <source>
        <dbReference type="EMBL" id="CAB3999102.1"/>
    </source>
</evidence>
<dbReference type="Proteomes" id="UP001152795">
    <property type="component" value="Unassembled WGS sequence"/>
</dbReference>
<proteinExistence type="predicted"/>
<sequence length="160" mass="18719">MMEHVRVVSEFFNFSLKRFALLVKTIEEMLPESSHKRLINICKTRWVARSLSAFIDVFPAVIRCFEIIRDNINKTWNPESVQKAENVRNEVDTKHDLWFEEAESVAEGVGTLPEKTSIASKQQHRANTPADTPSDYYRRVVTIPFLDHLKSQIKNLLYRR</sequence>